<organism evidence="2 3">
    <name type="scientific">Candidatus Curtissbacteria bacterium RIFCSPHIGHO2_01_FULL_41_11</name>
    <dbReference type="NCBI Taxonomy" id="1797711"/>
    <lineage>
        <taxon>Bacteria</taxon>
        <taxon>Candidatus Curtissiibacteriota</taxon>
    </lineage>
</organism>
<keyword evidence="1" id="KW-0812">Transmembrane</keyword>
<reference evidence="2 3" key="1">
    <citation type="journal article" date="2016" name="Nat. Commun.">
        <title>Thousands of microbial genomes shed light on interconnected biogeochemical processes in an aquifer system.</title>
        <authorList>
            <person name="Anantharaman K."/>
            <person name="Brown C.T."/>
            <person name="Hug L.A."/>
            <person name="Sharon I."/>
            <person name="Castelle C.J."/>
            <person name="Probst A.J."/>
            <person name="Thomas B.C."/>
            <person name="Singh A."/>
            <person name="Wilkins M.J."/>
            <person name="Karaoz U."/>
            <person name="Brodie E.L."/>
            <person name="Williams K.H."/>
            <person name="Hubbard S.S."/>
            <person name="Banfield J.F."/>
        </authorList>
    </citation>
    <scope>NUCLEOTIDE SEQUENCE [LARGE SCALE GENOMIC DNA]</scope>
</reference>
<dbReference type="InterPro" id="IPR051790">
    <property type="entry name" value="Cytochrome_c-biogenesis_DsbD"/>
</dbReference>
<accession>A0A1F5G727</accession>
<dbReference type="Proteomes" id="UP000179102">
    <property type="component" value="Unassembled WGS sequence"/>
</dbReference>
<proteinExistence type="predicted"/>
<dbReference type="AlphaFoldDB" id="A0A1F5G727"/>
<dbReference type="EMBL" id="MFAZ01000010">
    <property type="protein sequence ID" value="OGD87683.1"/>
    <property type="molecule type" value="Genomic_DNA"/>
</dbReference>
<feature type="transmembrane region" description="Helical" evidence="1">
    <location>
        <begin position="158"/>
        <end position="179"/>
    </location>
</feature>
<gene>
    <name evidence="2" type="ORF">A2870_03160</name>
</gene>
<evidence type="ECO:0000313" key="3">
    <source>
        <dbReference type="Proteomes" id="UP000179102"/>
    </source>
</evidence>
<dbReference type="PANTHER" id="PTHR31272">
    <property type="entry name" value="CYTOCHROME C-TYPE BIOGENESIS PROTEIN HI_1454-RELATED"/>
    <property type="match status" value="1"/>
</dbReference>
<feature type="transmembrane region" description="Helical" evidence="1">
    <location>
        <begin position="73"/>
        <end position="98"/>
    </location>
</feature>
<evidence type="ECO:0000313" key="2">
    <source>
        <dbReference type="EMBL" id="OGD87683.1"/>
    </source>
</evidence>
<sequence>MTFVYFLGLLAVFMPIGLGASAVTQLFSQYHNIIFTIGSIFLIILGLTLVLGLQFSFPALVHPQLKSSGLPSVFVLGVFSGIATTCCAPVLAGVIALAALPASFLLGGVYTLAYVLGMVIPLFALSLILDKNKFTQKLFIFRKTVSYQILGQKIRLTLSNLFSGLMFLVIGLIIIYLSITNNLVSHAGYQIDINIYLTKFIQFINSYTKIIPEFAWAAIFFLTFLLITVKASFELVKLIRTNGNKKEGD</sequence>
<comment type="caution">
    <text evidence="2">The sequence shown here is derived from an EMBL/GenBank/DDBJ whole genome shotgun (WGS) entry which is preliminary data.</text>
</comment>
<feature type="transmembrane region" description="Helical" evidence="1">
    <location>
        <begin position="37"/>
        <end position="61"/>
    </location>
</feature>
<protein>
    <submittedName>
        <fullName evidence="2">Uncharacterized protein</fullName>
    </submittedName>
</protein>
<feature type="transmembrane region" description="Helical" evidence="1">
    <location>
        <begin position="104"/>
        <end position="129"/>
    </location>
</feature>
<keyword evidence="1" id="KW-0472">Membrane</keyword>
<dbReference type="PANTHER" id="PTHR31272:SF9">
    <property type="entry name" value="BLL1027 PROTEIN"/>
    <property type="match status" value="1"/>
</dbReference>
<feature type="transmembrane region" description="Helical" evidence="1">
    <location>
        <begin position="214"/>
        <end position="236"/>
    </location>
</feature>
<keyword evidence="1" id="KW-1133">Transmembrane helix</keyword>
<evidence type="ECO:0000256" key="1">
    <source>
        <dbReference type="SAM" id="Phobius"/>
    </source>
</evidence>
<name>A0A1F5G727_9BACT</name>
<dbReference type="STRING" id="1797711.A2870_03160"/>